<accession>A0A813M255</accession>
<gene>
    <name evidence="3" type="ORF">OXX778_LOCUS624</name>
</gene>
<dbReference type="PANTHER" id="PTHR28498:SF1">
    <property type="entry name" value="ZINC FINGER SWIM DOMAIN-CONTAINING PROTEIN 7"/>
    <property type="match status" value="1"/>
</dbReference>
<evidence type="ECO:0000313" key="4">
    <source>
        <dbReference type="Proteomes" id="UP000663879"/>
    </source>
</evidence>
<dbReference type="OrthoDB" id="337581at2759"/>
<sequence>MNISSNISNQLFLKELEANLLEQLKLTYQTDQIINDDLLESLYFIYKSPLLEVLNQIDKYDQQEQQKQPGQPPSEPLVSIVKCDKRFIYQVKGSFNYYLFDKINFCTCSSFKYNVLHKAEYIYCKHMIMIKLLTAMNRVPVREVKENELFELIKHIQ</sequence>
<proteinExistence type="predicted"/>
<evidence type="ECO:0000259" key="2">
    <source>
        <dbReference type="PROSITE" id="PS50966"/>
    </source>
</evidence>
<dbReference type="InterPro" id="IPR007527">
    <property type="entry name" value="Znf_SWIM"/>
</dbReference>
<dbReference type="Proteomes" id="UP000663879">
    <property type="component" value="Unassembled WGS sequence"/>
</dbReference>
<dbReference type="Pfam" id="PF04434">
    <property type="entry name" value="SWIM"/>
    <property type="match status" value="1"/>
</dbReference>
<keyword evidence="4" id="KW-1185">Reference proteome</keyword>
<keyword evidence="1" id="KW-0479">Metal-binding</keyword>
<dbReference type="GO" id="GO:0008270">
    <property type="term" value="F:zinc ion binding"/>
    <property type="evidence" value="ECO:0007669"/>
    <property type="project" value="UniProtKB-KW"/>
</dbReference>
<dbReference type="GO" id="GO:0097196">
    <property type="term" value="C:Shu complex"/>
    <property type="evidence" value="ECO:0007669"/>
    <property type="project" value="TreeGrafter"/>
</dbReference>
<evidence type="ECO:0000256" key="1">
    <source>
        <dbReference type="PROSITE-ProRule" id="PRU00325"/>
    </source>
</evidence>
<comment type="caution">
    <text evidence="3">The sequence shown here is derived from an EMBL/GenBank/DDBJ whole genome shotgun (WGS) entry which is preliminary data.</text>
</comment>
<reference evidence="3" key="1">
    <citation type="submission" date="2021-02" db="EMBL/GenBank/DDBJ databases">
        <authorList>
            <person name="Nowell W R."/>
        </authorList>
    </citation>
    <scope>NUCLEOTIDE SEQUENCE</scope>
    <source>
        <strain evidence="3">Ploen Becks lab</strain>
    </source>
</reference>
<protein>
    <recommendedName>
        <fullName evidence="2">SWIM-type domain-containing protein</fullName>
    </recommendedName>
</protein>
<keyword evidence="1" id="KW-0863">Zinc-finger</keyword>
<evidence type="ECO:0000313" key="3">
    <source>
        <dbReference type="EMBL" id="CAF0708530.1"/>
    </source>
</evidence>
<dbReference type="AlphaFoldDB" id="A0A813M255"/>
<organism evidence="3 4">
    <name type="scientific">Brachionus calyciflorus</name>
    <dbReference type="NCBI Taxonomy" id="104777"/>
    <lineage>
        <taxon>Eukaryota</taxon>
        <taxon>Metazoa</taxon>
        <taxon>Spiralia</taxon>
        <taxon>Gnathifera</taxon>
        <taxon>Rotifera</taxon>
        <taxon>Eurotatoria</taxon>
        <taxon>Monogononta</taxon>
        <taxon>Pseudotrocha</taxon>
        <taxon>Ploima</taxon>
        <taxon>Brachionidae</taxon>
        <taxon>Brachionus</taxon>
    </lineage>
</organism>
<keyword evidence="1" id="KW-0862">Zinc</keyword>
<dbReference type="GO" id="GO:0000724">
    <property type="term" value="P:double-strand break repair via homologous recombination"/>
    <property type="evidence" value="ECO:0007669"/>
    <property type="project" value="TreeGrafter"/>
</dbReference>
<dbReference type="PANTHER" id="PTHR28498">
    <property type="entry name" value="ZINC FINGER SWIM DOMAIN-CONTAINING PROTEIN 7"/>
    <property type="match status" value="1"/>
</dbReference>
<name>A0A813M255_9BILA</name>
<dbReference type="PROSITE" id="PS50966">
    <property type="entry name" value="ZF_SWIM"/>
    <property type="match status" value="1"/>
</dbReference>
<feature type="domain" description="SWIM-type" evidence="2">
    <location>
        <begin position="89"/>
        <end position="135"/>
    </location>
</feature>
<dbReference type="EMBL" id="CAJNOC010000033">
    <property type="protein sequence ID" value="CAF0708530.1"/>
    <property type="molecule type" value="Genomic_DNA"/>
</dbReference>